<keyword evidence="2" id="KW-1185">Reference proteome</keyword>
<dbReference type="PROSITE" id="PS51273">
    <property type="entry name" value="GATASE_TYPE_1"/>
    <property type="match status" value="1"/>
</dbReference>
<organism evidence="1 2">
    <name type="scientific">Thalassoglobus neptunius</name>
    <dbReference type="NCBI Taxonomy" id="1938619"/>
    <lineage>
        <taxon>Bacteria</taxon>
        <taxon>Pseudomonadati</taxon>
        <taxon>Planctomycetota</taxon>
        <taxon>Planctomycetia</taxon>
        <taxon>Planctomycetales</taxon>
        <taxon>Planctomycetaceae</taxon>
        <taxon>Thalassoglobus</taxon>
    </lineage>
</organism>
<dbReference type="Gene3D" id="3.40.50.880">
    <property type="match status" value="1"/>
</dbReference>
<protein>
    <submittedName>
        <fullName evidence="1">Phosphoribosylformylglycinamidine synthase</fullName>
        <ecNumber evidence="1">6.3.5.3</ecNumber>
    </submittedName>
</protein>
<proteinExistence type="predicted"/>
<dbReference type="Proteomes" id="UP000317243">
    <property type="component" value="Unassembled WGS sequence"/>
</dbReference>
<evidence type="ECO:0000313" key="2">
    <source>
        <dbReference type="Proteomes" id="UP000317243"/>
    </source>
</evidence>
<dbReference type="GO" id="GO:0006164">
    <property type="term" value="P:purine nucleotide biosynthetic process"/>
    <property type="evidence" value="ECO:0007669"/>
    <property type="project" value="TreeGrafter"/>
</dbReference>
<gene>
    <name evidence="1" type="primary">purL_1</name>
    <name evidence="1" type="ORF">KOR42_36890</name>
</gene>
<dbReference type="EMBL" id="SIHI01000015">
    <property type="protein sequence ID" value="TWT50005.1"/>
    <property type="molecule type" value="Genomic_DNA"/>
</dbReference>
<dbReference type="Pfam" id="PF13507">
    <property type="entry name" value="GATase_5"/>
    <property type="match status" value="1"/>
</dbReference>
<dbReference type="SMART" id="SM01211">
    <property type="entry name" value="GATase_5"/>
    <property type="match status" value="1"/>
</dbReference>
<dbReference type="CDD" id="cd01740">
    <property type="entry name" value="GATase1_FGAR_AT"/>
    <property type="match status" value="1"/>
</dbReference>
<dbReference type="EC" id="6.3.5.3" evidence="1"/>
<keyword evidence="1" id="KW-0436">Ligase</keyword>
<accession>A0A5C5WIT2</accession>
<dbReference type="AlphaFoldDB" id="A0A5C5WIT2"/>
<reference evidence="1 2" key="1">
    <citation type="submission" date="2019-02" db="EMBL/GenBank/DDBJ databases">
        <title>Deep-cultivation of Planctomycetes and their phenomic and genomic characterization uncovers novel biology.</title>
        <authorList>
            <person name="Wiegand S."/>
            <person name="Jogler M."/>
            <person name="Boedeker C."/>
            <person name="Pinto D."/>
            <person name="Vollmers J."/>
            <person name="Rivas-Marin E."/>
            <person name="Kohn T."/>
            <person name="Peeters S.H."/>
            <person name="Heuer A."/>
            <person name="Rast P."/>
            <person name="Oberbeckmann S."/>
            <person name="Bunk B."/>
            <person name="Jeske O."/>
            <person name="Meyerdierks A."/>
            <person name="Storesund J.E."/>
            <person name="Kallscheuer N."/>
            <person name="Luecker S."/>
            <person name="Lage O.M."/>
            <person name="Pohl T."/>
            <person name="Merkel B.J."/>
            <person name="Hornburger P."/>
            <person name="Mueller R.-W."/>
            <person name="Bruemmer F."/>
            <person name="Labrenz M."/>
            <person name="Spormann A.M."/>
            <person name="Op Den Camp H."/>
            <person name="Overmann J."/>
            <person name="Amann R."/>
            <person name="Jetten M.S.M."/>
            <person name="Mascher T."/>
            <person name="Medema M.H."/>
            <person name="Devos D.P."/>
            <person name="Kaster A.-K."/>
            <person name="Ovreas L."/>
            <person name="Rohde M."/>
            <person name="Galperin M.Y."/>
            <person name="Jogler C."/>
        </authorList>
    </citation>
    <scope>NUCLEOTIDE SEQUENCE [LARGE SCALE GENOMIC DNA]</scope>
    <source>
        <strain evidence="1 2">KOR42</strain>
    </source>
</reference>
<dbReference type="PANTHER" id="PTHR10099:SF1">
    <property type="entry name" value="PHOSPHORIBOSYLFORMYLGLYCINAMIDINE SYNTHASE"/>
    <property type="match status" value="1"/>
</dbReference>
<dbReference type="InterPro" id="IPR029062">
    <property type="entry name" value="Class_I_gatase-like"/>
</dbReference>
<name>A0A5C5WIT2_9PLAN</name>
<dbReference type="GO" id="GO:0004642">
    <property type="term" value="F:phosphoribosylformylglycinamidine synthase activity"/>
    <property type="evidence" value="ECO:0007669"/>
    <property type="project" value="UniProtKB-EC"/>
</dbReference>
<sequence length="343" mass="37708">MDSIEIMDWKLSENSEANKTRSSGHVAPACALISTVSYGFRPVCSHDDSRNSKLVVRDQILRQRPTDRNLRFMASPRVCVLRAPGTNCDHETAHAFELAGGVAERVHLFRVLENPDVLKQFQILCIPGGFSYGDDVGAGVVFGTQLKTRLADTIQEFLQADTLTLGICNGFQVLMKSGILPGGAGEQSSESSSDPEATLTWNESGRYTDLWVNLKSCSDRNVFLKGIEQLESPIAHAEGRLRVSDESVLKAWEENGQVALRYTTCSEADASESDENTVLPYPENPNGSFSNIAGLGDPSGRVLGLMPHPERFLFATQHPQWTRKNLRGDGAGLQIFRNAVDYF</sequence>
<evidence type="ECO:0000313" key="1">
    <source>
        <dbReference type="EMBL" id="TWT50005.1"/>
    </source>
</evidence>
<dbReference type="SUPFAM" id="SSF52317">
    <property type="entry name" value="Class I glutamine amidotransferase-like"/>
    <property type="match status" value="1"/>
</dbReference>
<dbReference type="GO" id="GO:0005737">
    <property type="term" value="C:cytoplasm"/>
    <property type="evidence" value="ECO:0007669"/>
    <property type="project" value="TreeGrafter"/>
</dbReference>
<comment type="caution">
    <text evidence="1">The sequence shown here is derived from an EMBL/GenBank/DDBJ whole genome shotgun (WGS) entry which is preliminary data.</text>
</comment>
<dbReference type="PANTHER" id="PTHR10099">
    <property type="entry name" value="PHOSPHORIBOSYLFORMYLGLYCINAMIDINE SYNTHASE"/>
    <property type="match status" value="1"/>
</dbReference>